<dbReference type="EMBL" id="CAFBNE010000025">
    <property type="protein sequence ID" value="CAB4942890.1"/>
    <property type="molecule type" value="Genomic_DNA"/>
</dbReference>
<dbReference type="AlphaFoldDB" id="A0A6J7JHI1"/>
<gene>
    <name evidence="1" type="ORF">UFOPK3772_01043</name>
</gene>
<protein>
    <submittedName>
        <fullName evidence="1">Unannotated protein</fullName>
    </submittedName>
</protein>
<reference evidence="1" key="1">
    <citation type="submission" date="2020-05" db="EMBL/GenBank/DDBJ databases">
        <authorList>
            <person name="Chiriac C."/>
            <person name="Salcher M."/>
            <person name="Ghai R."/>
            <person name="Kavagutti S V."/>
        </authorList>
    </citation>
    <scope>NUCLEOTIDE SEQUENCE</scope>
</reference>
<accession>A0A6J7JHI1</accession>
<organism evidence="1">
    <name type="scientific">freshwater metagenome</name>
    <dbReference type="NCBI Taxonomy" id="449393"/>
    <lineage>
        <taxon>unclassified sequences</taxon>
        <taxon>metagenomes</taxon>
        <taxon>ecological metagenomes</taxon>
    </lineage>
</organism>
<name>A0A6J7JHI1_9ZZZZ</name>
<proteinExistence type="predicted"/>
<evidence type="ECO:0000313" key="1">
    <source>
        <dbReference type="EMBL" id="CAB4942890.1"/>
    </source>
</evidence>
<sequence length="60" mass="6483">MIDKWSLSNAGTFAITAWDRTIGSSQHELETPDRVASKTLAATGAVVIELASNYASEFRP</sequence>